<dbReference type="InterPro" id="IPR036412">
    <property type="entry name" value="HAD-like_sf"/>
</dbReference>
<comment type="cofactor">
    <cofactor evidence="10">
        <name>Mg(2+)</name>
        <dbReference type="ChEBI" id="CHEBI:18420"/>
    </cofactor>
</comment>
<keyword evidence="10" id="KW-0862">Zinc</keyword>
<evidence type="ECO:0000256" key="3">
    <source>
        <dbReference type="ARBA" id="ARBA00022723"/>
    </source>
</evidence>
<dbReference type="OrthoDB" id="9801899at2"/>
<keyword evidence="5 7" id="KW-0119">Carbohydrate metabolism</keyword>
<evidence type="ECO:0000313" key="11">
    <source>
        <dbReference type="EMBL" id="KPV43677.1"/>
    </source>
</evidence>
<feature type="site" description="Stabilizes the phosphoryl group" evidence="9">
    <location>
        <position position="50"/>
    </location>
</feature>
<dbReference type="GO" id="GO:0005975">
    <property type="term" value="P:carbohydrate metabolic process"/>
    <property type="evidence" value="ECO:0007669"/>
    <property type="project" value="InterPro"/>
</dbReference>
<evidence type="ECO:0000313" key="12">
    <source>
        <dbReference type="Proteomes" id="UP000050482"/>
    </source>
</evidence>
<dbReference type="Gene3D" id="3.40.50.1000">
    <property type="entry name" value="HAD superfamily/HAD-like"/>
    <property type="match status" value="1"/>
</dbReference>
<dbReference type="EMBL" id="LJCO01000046">
    <property type="protein sequence ID" value="KPV43677.1"/>
    <property type="molecule type" value="Genomic_DNA"/>
</dbReference>
<evidence type="ECO:0000256" key="10">
    <source>
        <dbReference type="PIRSR" id="PIRSR004682-4"/>
    </source>
</evidence>
<dbReference type="PIRSF" id="PIRSF004682">
    <property type="entry name" value="GmhB"/>
    <property type="match status" value="1"/>
</dbReference>
<name>A0A0N8PP92_9BACL</name>
<dbReference type="NCBIfam" id="TIGR01656">
    <property type="entry name" value="Histidinol-ppas"/>
    <property type="match status" value="1"/>
</dbReference>
<dbReference type="InterPro" id="IPR006543">
    <property type="entry name" value="Histidinol-phos"/>
</dbReference>
<comment type="subcellular location">
    <subcellularLocation>
        <location evidence="1 7">Cytoplasm</location>
    </subcellularLocation>
</comment>
<dbReference type="InterPro" id="IPR004446">
    <property type="entry name" value="Heptose_bisP_phosphatase"/>
</dbReference>
<dbReference type="PATRIC" id="fig|471514.4.peg.1985"/>
<keyword evidence="3 10" id="KW-0479">Metal-binding</keyword>
<dbReference type="STRING" id="471514.AN477_10915"/>
<dbReference type="GO" id="GO:0016791">
    <property type="term" value="F:phosphatase activity"/>
    <property type="evidence" value="ECO:0007669"/>
    <property type="project" value="InterPro"/>
</dbReference>
<evidence type="ECO:0000256" key="7">
    <source>
        <dbReference type="PIRNR" id="PIRNR004682"/>
    </source>
</evidence>
<dbReference type="EC" id="3.1.3.-" evidence="7"/>
<feature type="active site" description="Nucleophile" evidence="8">
    <location>
        <position position="8"/>
    </location>
</feature>
<evidence type="ECO:0000256" key="2">
    <source>
        <dbReference type="ARBA" id="ARBA00022490"/>
    </source>
</evidence>
<dbReference type="InterPro" id="IPR023214">
    <property type="entry name" value="HAD_sf"/>
</dbReference>
<feature type="site" description="Contributes to substrate recognition" evidence="9">
    <location>
        <position position="100"/>
    </location>
</feature>
<keyword evidence="4 7" id="KW-0378">Hydrolase</keyword>
<feature type="binding site" evidence="10">
    <location>
        <position position="89"/>
    </location>
    <ligand>
        <name>Zn(2+)</name>
        <dbReference type="ChEBI" id="CHEBI:29105"/>
    </ligand>
</feature>
<dbReference type="NCBIfam" id="TIGR01662">
    <property type="entry name" value="HAD-SF-IIIA"/>
    <property type="match status" value="1"/>
</dbReference>
<dbReference type="CDD" id="cd07503">
    <property type="entry name" value="HAD_HisB-N"/>
    <property type="match status" value="1"/>
</dbReference>
<keyword evidence="12" id="KW-1185">Reference proteome</keyword>
<protein>
    <recommendedName>
        <fullName evidence="6 7">D,D-heptose 1,7-bisphosphate phosphatase</fullName>
        <ecNumber evidence="7">3.1.3.-</ecNumber>
    </recommendedName>
</protein>
<dbReference type="GO" id="GO:0005737">
    <property type="term" value="C:cytoplasm"/>
    <property type="evidence" value="ECO:0007669"/>
    <property type="project" value="UniProtKB-SubCell"/>
</dbReference>
<feature type="binding site" evidence="10">
    <location>
        <position position="91"/>
    </location>
    <ligand>
        <name>Zn(2+)</name>
        <dbReference type="ChEBI" id="CHEBI:29105"/>
    </ligand>
</feature>
<feature type="binding site" evidence="10">
    <location>
        <position position="8"/>
    </location>
    <ligand>
        <name>Mg(2+)</name>
        <dbReference type="ChEBI" id="CHEBI:18420"/>
    </ligand>
</feature>
<feature type="active site" description="Proton donor" evidence="8">
    <location>
        <position position="10"/>
    </location>
</feature>
<keyword evidence="2 7" id="KW-0963">Cytoplasm</keyword>
<dbReference type="GO" id="GO:0046872">
    <property type="term" value="F:metal ion binding"/>
    <property type="evidence" value="ECO:0007669"/>
    <property type="project" value="UniProtKB-KW"/>
</dbReference>
<evidence type="ECO:0000256" key="1">
    <source>
        <dbReference type="ARBA" id="ARBA00004496"/>
    </source>
</evidence>
<comment type="caution">
    <text evidence="11">The sequence shown here is derived from an EMBL/GenBank/DDBJ whole genome shotgun (WGS) entry which is preliminary data.</text>
</comment>
<dbReference type="AlphaFoldDB" id="A0A0N8PP92"/>
<dbReference type="RefSeq" id="WP_054969197.1">
    <property type="nucleotide sequence ID" value="NZ_LJCO01000046.1"/>
</dbReference>
<feature type="binding site" evidence="10">
    <location>
        <position position="126"/>
    </location>
    <ligand>
        <name>Mg(2+)</name>
        <dbReference type="ChEBI" id="CHEBI:18420"/>
    </ligand>
</feature>
<organism evidence="11 12">
    <name type="scientific">Alicyclobacillus ferrooxydans</name>
    <dbReference type="NCBI Taxonomy" id="471514"/>
    <lineage>
        <taxon>Bacteria</taxon>
        <taxon>Bacillati</taxon>
        <taxon>Bacillota</taxon>
        <taxon>Bacilli</taxon>
        <taxon>Bacillales</taxon>
        <taxon>Alicyclobacillaceae</taxon>
        <taxon>Alicyclobacillus</taxon>
    </lineage>
</organism>
<accession>A0A0N8PP92</accession>
<proteinExistence type="inferred from homology"/>
<keyword evidence="10" id="KW-0460">Magnesium</keyword>
<evidence type="ECO:0000256" key="6">
    <source>
        <dbReference type="ARBA" id="ARBA00031828"/>
    </source>
</evidence>
<feature type="binding site" evidence="10">
    <location>
        <position position="10"/>
    </location>
    <ligand>
        <name>Mg(2+)</name>
        <dbReference type="ChEBI" id="CHEBI:18420"/>
    </ligand>
</feature>
<evidence type="ECO:0000256" key="4">
    <source>
        <dbReference type="ARBA" id="ARBA00022801"/>
    </source>
</evidence>
<feature type="site" description="Stabilizes the phosphoryl group" evidence="9">
    <location>
        <position position="101"/>
    </location>
</feature>
<evidence type="ECO:0000256" key="8">
    <source>
        <dbReference type="PIRSR" id="PIRSR004682-1"/>
    </source>
</evidence>
<evidence type="ECO:0000256" key="9">
    <source>
        <dbReference type="PIRSR" id="PIRSR004682-3"/>
    </source>
</evidence>
<feature type="binding site" evidence="10">
    <location>
        <position position="97"/>
    </location>
    <ligand>
        <name>Zn(2+)</name>
        <dbReference type="ChEBI" id="CHEBI:29105"/>
    </ligand>
</feature>
<comment type="similarity">
    <text evidence="7">Belongs to the gmhB family.</text>
</comment>
<dbReference type="InterPro" id="IPR006549">
    <property type="entry name" value="HAD-SF_hydro_IIIA"/>
</dbReference>
<comment type="cofactor">
    <cofactor evidence="10">
        <name>Zn(2+)</name>
        <dbReference type="ChEBI" id="CHEBI:29105"/>
    </cofactor>
</comment>
<gene>
    <name evidence="11" type="ORF">AN477_10915</name>
</gene>
<evidence type="ECO:0000256" key="5">
    <source>
        <dbReference type="ARBA" id="ARBA00023277"/>
    </source>
</evidence>
<reference evidence="11 12" key="1">
    <citation type="submission" date="2015-09" db="EMBL/GenBank/DDBJ databases">
        <title>Draft genome sequence of Alicyclobacillus ferrooxydans DSM 22381.</title>
        <authorList>
            <person name="Hemp J."/>
        </authorList>
    </citation>
    <scope>NUCLEOTIDE SEQUENCE [LARGE SCALE GENOMIC DNA]</scope>
    <source>
        <strain evidence="11 12">TC-34</strain>
    </source>
</reference>
<dbReference type="SUPFAM" id="SSF56784">
    <property type="entry name" value="HAD-like"/>
    <property type="match status" value="1"/>
</dbReference>
<dbReference type="Pfam" id="PF13242">
    <property type="entry name" value="Hydrolase_like"/>
    <property type="match status" value="1"/>
</dbReference>
<dbReference type="PANTHER" id="PTHR42891">
    <property type="entry name" value="D-GLYCERO-BETA-D-MANNO-HEPTOSE-1,7-BISPHOSPHATE 7-PHOSPHATASE"/>
    <property type="match status" value="1"/>
</dbReference>
<dbReference type="PANTHER" id="PTHR42891:SF1">
    <property type="entry name" value="D-GLYCERO-BETA-D-MANNO-HEPTOSE-1,7-BISPHOSPHATE 7-PHOSPHATASE"/>
    <property type="match status" value="1"/>
</dbReference>
<sequence>MKRAVVFDRDGVINNNKKPVNLPEQLILFPDAAASIRRLNDAGYLVCIATNQGGVGLGYLSEQGLVDIHRTMLKKLNSEGSRVDEIAACTHAPDAGCDCRKPNPGMLVRLQDHWGFSFADSYMVGDRETDIEAGKRVGMKTVFIGTAPTSADYQTTTLTGVVDWILQADSPSE</sequence>
<dbReference type="Proteomes" id="UP000050482">
    <property type="component" value="Unassembled WGS sequence"/>
</dbReference>
<feature type="binding site" evidence="10">
    <location>
        <position position="99"/>
    </location>
    <ligand>
        <name>Zn(2+)</name>
        <dbReference type="ChEBI" id="CHEBI:29105"/>
    </ligand>
</feature>